<feature type="transmembrane region" description="Helical" evidence="1">
    <location>
        <begin position="34"/>
        <end position="60"/>
    </location>
</feature>
<evidence type="ECO:0000256" key="1">
    <source>
        <dbReference type="SAM" id="Phobius"/>
    </source>
</evidence>
<proteinExistence type="predicted"/>
<keyword evidence="1" id="KW-0812">Transmembrane</keyword>
<gene>
    <name evidence="2" type="ORF">BN963_SGAL_01560</name>
</gene>
<organism evidence="2 3">
    <name type="scientific">Streptococcus gallolyticus</name>
    <dbReference type="NCBI Taxonomy" id="315405"/>
    <lineage>
        <taxon>Bacteria</taxon>
        <taxon>Bacillati</taxon>
        <taxon>Bacillota</taxon>
        <taxon>Bacilli</taxon>
        <taxon>Lactobacillales</taxon>
        <taxon>Streptococcaceae</taxon>
        <taxon>Streptococcus</taxon>
    </lineage>
</organism>
<protein>
    <recommendedName>
        <fullName evidence="4">ABC transporter permease</fullName>
    </recommendedName>
</protein>
<comment type="caution">
    <text evidence="2">The sequence shown here is derived from an EMBL/GenBank/DDBJ whole genome shotgun (WGS) entry which is preliminary data.</text>
</comment>
<dbReference type="Pfam" id="PF06541">
    <property type="entry name" value="ABC_trans_CmpB"/>
    <property type="match status" value="1"/>
</dbReference>
<reference evidence="2 3" key="2">
    <citation type="submission" date="2014-05" db="EMBL/GenBank/DDBJ databases">
        <title>Genome sequence of Streptococcus gallolyticus.</title>
        <authorList>
            <person name="Del Campo R."/>
        </authorList>
    </citation>
    <scope>NUCLEOTIDE SEQUENCE [LARGE SCALE GENOMIC DNA]</scope>
    <source>
        <strain evidence="2 3">LMG17956</strain>
    </source>
</reference>
<keyword evidence="1" id="KW-0472">Membrane</keyword>
<feature type="transmembrane region" description="Helical" evidence="1">
    <location>
        <begin position="116"/>
        <end position="137"/>
    </location>
</feature>
<feature type="transmembrane region" description="Helical" evidence="1">
    <location>
        <begin position="143"/>
        <end position="161"/>
    </location>
</feature>
<feature type="transmembrane region" description="Helical" evidence="1">
    <location>
        <begin position="6"/>
        <end position="22"/>
    </location>
</feature>
<evidence type="ECO:0008006" key="4">
    <source>
        <dbReference type="Google" id="ProtNLM"/>
    </source>
</evidence>
<dbReference type="Proteomes" id="UP000027584">
    <property type="component" value="Unassembled WGS sequence"/>
</dbReference>
<reference evidence="2 3" key="1">
    <citation type="submission" date="2014-02" db="EMBL/GenBank/DDBJ databases">
        <authorList>
            <person name="Manrique M."/>
        </authorList>
    </citation>
    <scope>NUCLEOTIDE SEQUENCE [LARGE SCALE GENOMIC DNA]</scope>
    <source>
        <strain evidence="2 3">LMG17956</strain>
    </source>
</reference>
<accession>A0A060RKV4</accession>
<keyword evidence="1" id="KW-1133">Transmembrane helix</keyword>
<dbReference type="InterPro" id="IPR010540">
    <property type="entry name" value="CmpB_TMEM229"/>
</dbReference>
<feature type="transmembrane region" description="Helical" evidence="1">
    <location>
        <begin position="66"/>
        <end position="88"/>
    </location>
</feature>
<name>A0A060RKV4_9STRE</name>
<dbReference type="AlphaFoldDB" id="A0A060RKV4"/>
<evidence type="ECO:0000313" key="3">
    <source>
        <dbReference type="Proteomes" id="UP000027584"/>
    </source>
</evidence>
<dbReference type="EMBL" id="CCBC010000181">
    <property type="protein sequence ID" value="CDO18362.1"/>
    <property type="molecule type" value="Genomic_DNA"/>
</dbReference>
<sequence>MTYSLIDIVFLFFIYSFVGWLWETVYCSIKDKKFAYRGFLVGPYCPVYGFAVTTVLLATAPFQSNILWLFLSGLLVATAFEYVAGWLLETVFHMKLWDYSQEFGNIQGRIAPRISLFWGFGIVVLVEFIQPGVMWLINHLNDWVALGIVIVMTADLIWTVVDTVKFQQAAIAFEKYVRAEQEKLRESVRTEVGDLTQQAEVFSKRLENLRLHINETLREKGIEPFRFNQRRMLRNYKNFRLTTAPFLNEIRKQTAALKEKRNEKNNH</sequence>
<evidence type="ECO:0000313" key="2">
    <source>
        <dbReference type="EMBL" id="CDO18362.1"/>
    </source>
</evidence>